<feature type="compositionally biased region" description="Polar residues" evidence="4">
    <location>
        <begin position="601"/>
        <end position="610"/>
    </location>
</feature>
<feature type="compositionally biased region" description="Basic and acidic residues" evidence="4">
    <location>
        <begin position="701"/>
        <end position="713"/>
    </location>
</feature>
<organism evidence="6 7">
    <name type="scientific">Haplochromis burtoni</name>
    <name type="common">Burton's mouthbrooder</name>
    <name type="synonym">Chromis burtoni</name>
    <dbReference type="NCBI Taxonomy" id="8153"/>
    <lineage>
        <taxon>Eukaryota</taxon>
        <taxon>Metazoa</taxon>
        <taxon>Chordata</taxon>
        <taxon>Craniata</taxon>
        <taxon>Vertebrata</taxon>
        <taxon>Euteleostomi</taxon>
        <taxon>Actinopterygii</taxon>
        <taxon>Neopterygii</taxon>
        <taxon>Teleostei</taxon>
        <taxon>Neoteleostei</taxon>
        <taxon>Acanthomorphata</taxon>
        <taxon>Ovalentaria</taxon>
        <taxon>Cichlomorphae</taxon>
        <taxon>Cichliformes</taxon>
        <taxon>Cichlidae</taxon>
        <taxon>African cichlids</taxon>
        <taxon>Pseudocrenilabrinae</taxon>
        <taxon>Haplochromini</taxon>
        <taxon>Haplochromis</taxon>
    </lineage>
</organism>
<evidence type="ECO:0000256" key="2">
    <source>
        <dbReference type="ARBA" id="ARBA00022840"/>
    </source>
</evidence>
<keyword evidence="7" id="KW-1185">Reference proteome</keyword>
<dbReference type="STRING" id="8153.ENSHBUP00000018637"/>
<feature type="region of interest" description="Disordered" evidence="4">
    <location>
        <begin position="655"/>
        <end position="726"/>
    </location>
</feature>
<dbReference type="InterPro" id="IPR011009">
    <property type="entry name" value="Kinase-like_dom_sf"/>
</dbReference>
<dbReference type="GO" id="GO:0004672">
    <property type="term" value="F:protein kinase activity"/>
    <property type="evidence" value="ECO:0007669"/>
    <property type="project" value="InterPro"/>
</dbReference>
<dbReference type="GO" id="GO:0005886">
    <property type="term" value="C:plasma membrane"/>
    <property type="evidence" value="ECO:0007669"/>
    <property type="project" value="TreeGrafter"/>
</dbReference>
<dbReference type="InterPro" id="IPR000488">
    <property type="entry name" value="Death_dom"/>
</dbReference>
<feature type="region of interest" description="Disordered" evidence="4">
    <location>
        <begin position="573"/>
        <end position="596"/>
    </location>
</feature>
<dbReference type="SUPFAM" id="SSF47986">
    <property type="entry name" value="DEATH domain"/>
    <property type="match status" value="1"/>
</dbReference>
<dbReference type="InterPro" id="IPR017441">
    <property type="entry name" value="Protein_kinase_ATP_BS"/>
</dbReference>
<accession>A0A3Q3CBN0</accession>
<feature type="region of interest" description="Disordered" evidence="4">
    <location>
        <begin position="465"/>
        <end position="487"/>
    </location>
</feature>
<proteinExistence type="predicted"/>
<dbReference type="SUPFAM" id="SSF56112">
    <property type="entry name" value="Protein kinase-like (PK-like)"/>
    <property type="match status" value="1"/>
</dbReference>
<dbReference type="InterPro" id="IPR000719">
    <property type="entry name" value="Prot_kinase_dom"/>
</dbReference>
<name>A0A3Q3CBN0_HAPBU</name>
<reference evidence="6" key="2">
    <citation type="submission" date="2025-09" db="UniProtKB">
        <authorList>
            <consortium name="Ensembl"/>
        </authorList>
    </citation>
    <scope>IDENTIFICATION</scope>
</reference>
<dbReference type="PROSITE" id="PS00107">
    <property type="entry name" value="PROTEIN_KINASE_ATP"/>
    <property type="match status" value="1"/>
</dbReference>
<dbReference type="InterPro" id="IPR011029">
    <property type="entry name" value="DEATH-like_dom_sf"/>
</dbReference>
<dbReference type="GO" id="GO:0007165">
    <property type="term" value="P:signal transduction"/>
    <property type="evidence" value="ECO:0007669"/>
    <property type="project" value="InterPro"/>
</dbReference>
<dbReference type="Proteomes" id="UP000264840">
    <property type="component" value="Unplaced"/>
</dbReference>
<reference evidence="6" key="1">
    <citation type="submission" date="2025-08" db="UniProtKB">
        <authorList>
            <consortium name="Ensembl"/>
        </authorList>
    </citation>
    <scope>IDENTIFICATION</scope>
</reference>
<dbReference type="Gene3D" id="1.10.533.10">
    <property type="entry name" value="Death Domain, Fas"/>
    <property type="match status" value="1"/>
</dbReference>
<evidence type="ECO:0000313" key="7">
    <source>
        <dbReference type="Proteomes" id="UP000264840"/>
    </source>
</evidence>
<dbReference type="Pfam" id="PF00531">
    <property type="entry name" value="Death"/>
    <property type="match status" value="1"/>
</dbReference>
<dbReference type="Gene3D" id="1.10.510.10">
    <property type="entry name" value="Transferase(Phosphotransferase) domain 1"/>
    <property type="match status" value="1"/>
</dbReference>
<protein>
    <submittedName>
        <fullName evidence="6">Interleukin 1 receptor associated kinase 1</fullName>
    </submittedName>
</protein>
<evidence type="ECO:0000313" key="6">
    <source>
        <dbReference type="Ensembl" id="ENSHBUP00000018637.1"/>
    </source>
</evidence>
<dbReference type="GO" id="GO:0045087">
    <property type="term" value="P:innate immune response"/>
    <property type="evidence" value="ECO:0007669"/>
    <property type="project" value="UniProtKB-ARBA"/>
</dbReference>
<feature type="compositionally biased region" description="Polar residues" evidence="4">
    <location>
        <begin position="659"/>
        <end position="675"/>
    </location>
</feature>
<dbReference type="SMART" id="SM00220">
    <property type="entry name" value="S_TKc"/>
    <property type="match status" value="1"/>
</dbReference>
<dbReference type="OMA" id="ICWTYEE"/>
<dbReference type="AlphaFoldDB" id="A0A3Q3CBN0"/>
<feature type="binding site" evidence="3">
    <location>
        <position position="210"/>
    </location>
    <ligand>
        <name>ATP</name>
        <dbReference type="ChEBI" id="CHEBI:30616"/>
    </ligand>
</feature>
<dbReference type="Gene3D" id="3.30.200.20">
    <property type="entry name" value="Phosphorylase Kinase, domain 1"/>
    <property type="match status" value="1"/>
</dbReference>
<dbReference type="Pfam" id="PF00069">
    <property type="entry name" value="Pkinase"/>
    <property type="match status" value="1"/>
</dbReference>
<keyword evidence="1 3" id="KW-0547">Nucleotide-binding</keyword>
<feature type="compositionally biased region" description="Polar residues" evidence="4">
    <location>
        <begin position="573"/>
        <end position="588"/>
    </location>
</feature>
<dbReference type="PROSITE" id="PS50011">
    <property type="entry name" value="PROTEIN_KINASE_DOM"/>
    <property type="match status" value="1"/>
</dbReference>
<sequence>MSGGDPRAVLYYNLPASVDCEFCRIMDGLSNQDWTRFASGMLMDQNDVRLAERQERRTHWVMVKCSNRNIQVGELIDLLEDLQLLRPRDVILNCESLDLYSYVPAPARHLPSSSPFSDSQFVPPPKKPWATPMQDTCRLGSGNTHDDGGDVIPQPQVMVAVSSSIAVMRLSYEEVYAGTNGFSPCLQIGEGGFGVVYRATLKDMKCAVKKFKEDGLLDWALLKKSFQTEVEQLSRFRHRNIVDLLGFSDGGGSLCLIYSYMENRSLEDQLHNECAVLSWPQRVSVVKDASEALQFLHCPPEGEKLLIHGDVKSSNILLDSHMTAKLSDFGLARFVPTGTSAASTTSVGKTTTVRGTLAYLPEEYVRGGELGPKLDVYSFGVVLLEVLTGRRALEKDEMGRDRYLKYLVEDIKEGPGGSTEAVWRKHLDKRLISGGTAELTGSLQLADLACRCLAKLRRKRPVMKDVRASHTHLPPYQSFPRPPRSLDSNIQQLSKELSKLGPLEDTYQVSQSTKFSSSPSLFTLATPDPLHSSSSLPPSSIFPPVSSCSFAGPCETDESRGFSQYDLRSQLRSNGTSCRSLSPSTKAQYRSPARLTEVECNQPSVPTEDQYNFPPQPNSTSLSIAPGALRGAPAGPETRGQTTAEATARLYGFSPAGSLKSTSPEPSIQINSSKQRLLEKKTQYEEGRIRTPELLSSENIYEEKSSGDIRGPEESDELDYLPTKHK</sequence>
<dbReference type="GO" id="GO:0071345">
    <property type="term" value="P:cellular response to cytokine stimulus"/>
    <property type="evidence" value="ECO:0007669"/>
    <property type="project" value="UniProtKB-ARBA"/>
</dbReference>
<feature type="domain" description="Protein kinase" evidence="5">
    <location>
        <begin position="182"/>
        <end position="473"/>
    </location>
</feature>
<evidence type="ECO:0000256" key="3">
    <source>
        <dbReference type="PROSITE-ProRule" id="PRU10141"/>
    </source>
</evidence>
<feature type="region of interest" description="Disordered" evidence="4">
    <location>
        <begin position="601"/>
        <end position="620"/>
    </location>
</feature>
<feature type="compositionally biased region" description="Basic and acidic residues" evidence="4">
    <location>
        <begin position="676"/>
        <end position="691"/>
    </location>
</feature>
<dbReference type="GO" id="GO:0005524">
    <property type="term" value="F:ATP binding"/>
    <property type="evidence" value="ECO:0007669"/>
    <property type="project" value="UniProtKB-UniRule"/>
</dbReference>
<dbReference type="Ensembl" id="ENSHBUT00000027735.1">
    <property type="protein sequence ID" value="ENSHBUP00000018637.1"/>
    <property type="gene ID" value="ENSHBUG00000020760.1"/>
</dbReference>
<dbReference type="PROSITE" id="PS00108">
    <property type="entry name" value="PROTEIN_KINASE_ST"/>
    <property type="match status" value="1"/>
</dbReference>
<dbReference type="PANTHER" id="PTHR27001:SF939">
    <property type="entry name" value="INTERLEUKIN 1 RECEPTOR ASSOCIATED KINASE 1"/>
    <property type="match status" value="1"/>
</dbReference>
<dbReference type="InterPro" id="IPR008271">
    <property type="entry name" value="Ser/Thr_kinase_AS"/>
</dbReference>
<dbReference type="GeneTree" id="ENSGT00940000160502"/>
<keyword evidence="2 3" id="KW-0067">ATP-binding</keyword>
<dbReference type="PANTHER" id="PTHR27001">
    <property type="entry name" value="OS01G0253100 PROTEIN"/>
    <property type="match status" value="1"/>
</dbReference>
<evidence type="ECO:0000259" key="5">
    <source>
        <dbReference type="PROSITE" id="PS50011"/>
    </source>
</evidence>
<evidence type="ECO:0000256" key="4">
    <source>
        <dbReference type="SAM" id="MobiDB-lite"/>
    </source>
</evidence>
<evidence type="ECO:0000256" key="1">
    <source>
        <dbReference type="ARBA" id="ARBA00022741"/>
    </source>
</evidence>